<keyword evidence="3" id="KW-1185">Reference proteome</keyword>
<reference evidence="3" key="1">
    <citation type="journal article" date="2019" name="Int. J. Syst. Evol. Microbiol.">
        <title>The Global Catalogue of Microorganisms (GCM) 10K type strain sequencing project: providing services to taxonomists for standard genome sequencing and annotation.</title>
        <authorList>
            <consortium name="The Broad Institute Genomics Platform"/>
            <consortium name="The Broad Institute Genome Sequencing Center for Infectious Disease"/>
            <person name="Wu L."/>
            <person name="Ma J."/>
        </authorList>
    </citation>
    <scope>NUCLEOTIDE SEQUENCE [LARGE SCALE GENOMIC DNA]</scope>
    <source>
        <strain evidence="3">JCM 18423</strain>
    </source>
</reference>
<evidence type="ECO:0000256" key="1">
    <source>
        <dbReference type="SAM" id="MobiDB-lite"/>
    </source>
</evidence>
<gene>
    <name evidence="2" type="ORF">GCM10023337_01160</name>
</gene>
<protein>
    <submittedName>
        <fullName evidence="2">Lipoprotein</fullName>
    </submittedName>
</protein>
<comment type="caution">
    <text evidence="2">The sequence shown here is derived from an EMBL/GenBank/DDBJ whole genome shotgun (WGS) entry which is preliminary data.</text>
</comment>
<dbReference type="PROSITE" id="PS51257">
    <property type="entry name" value="PROKAR_LIPOPROTEIN"/>
    <property type="match status" value="1"/>
</dbReference>
<feature type="compositionally biased region" description="Polar residues" evidence="1">
    <location>
        <begin position="155"/>
        <end position="164"/>
    </location>
</feature>
<feature type="region of interest" description="Disordered" evidence="1">
    <location>
        <begin position="145"/>
        <end position="164"/>
    </location>
</feature>
<dbReference type="RefSeq" id="WP_345368853.1">
    <property type="nucleotide sequence ID" value="NZ_BAABKD010000001.1"/>
</dbReference>
<organism evidence="2 3">
    <name type="scientific">Paenalcaligenes hermetiae</name>
    <dbReference type="NCBI Taxonomy" id="1157987"/>
    <lineage>
        <taxon>Bacteria</taxon>
        <taxon>Pseudomonadati</taxon>
        <taxon>Pseudomonadota</taxon>
        <taxon>Betaproteobacteria</taxon>
        <taxon>Burkholderiales</taxon>
        <taxon>Alcaligenaceae</taxon>
        <taxon>Paenalcaligenes</taxon>
    </lineage>
</organism>
<accession>A0ABP9LRH2</accession>
<keyword evidence="2" id="KW-0449">Lipoprotein</keyword>
<sequence>MMPLRMLRGLGVIIVGGVVAACGSFPPPPAPAPETDPTQVCQPVAAEDPLVGNWLSKRSQKGVVGELRTLFTLQADGRMLYTEQLKRPRQPSQGLSESGCWWRDGDVLVLKTLESNGVPVDADDPIYTNTYAISHSSTDKLRLRGSDGIEHSTERTSQGYRLPF</sequence>
<feature type="compositionally biased region" description="Basic and acidic residues" evidence="1">
    <location>
        <begin position="145"/>
        <end position="154"/>
    </location>
</feature>
<dbReference type="Proteomes" id="UP001500227">
    <property type="component" value="Unassembled WGS sequence"/>
</dbReference>
<evidence type="ECO:0000313" key="2">
    <source>
        <dbReference type="EMBL" id="GAA5084000.1"/>
    </source>
</evidence>
<proteinExistence type="predicted"/>
<name>A0ABP9LRH2_9BURK</name>
<dbReference type="EMBL" id="BAABKD010000001">
    <property type="protein sequence ID" value="GAA5084000.1"/>
    <property type="molecule type" value="Genomic_DNA"/>
</dbReference>
<evidence type="ECO:0000313" key="3">
    <source>
        <dbReference type="Proteomes" id="UP001500227"/>
    </source>
</evidence>